<reference evidence="3 4" key="1">
    <citation type="journal article" date="2019" name="Int. J. Syst. Evol. Microbiol.">
        <title>The Global Catalogue of Microorganisms (GCM) 10K type strain sequencing project: providing services to taxonomists for standard genome sequencing and annotation.</title>
        <authorList>
            <consortium name="The Broad Institute Genomics Platform"/>
            <consortium name="The Broad Institute Genome Sequencing Center for Infectious Disease"/>
            <person name="Wu L."/>
            <person name="Ma J."/>
        </authorList>
    </citation>
    <scope>NUCLEOTIDE SEQUENCE [LARGE SCALE GENOMIC DNA]</scope>
    <source>
        <strain evidence="3 4">JCM 13002</strain>
    </source>
</reference>
<accession>A0ABN1THH9</accession>
<evidence type="ECO:0000313" key="3">
    <source>
        <dbReference type="EMBL" id="GAA1082917.1"/>
    </source>
</evidence>
<evidence type="ECO:0000259" key="2">
    <source>
        <dbReference type="PROSITE" id="PS50943"/>
    </source>
</evidence>
<organism evidence="3 4">
    <name type="scientific">Kitasatospora arboriphila</name>
    <dbReference type="NCBI Taxonomy" id="258052"/>
    <lineage>
        <taxon>Bacteria</taxon>
        <taxon>Bacillati</taxon>
        <taxon>Actinomycetota</taxon>
        <taxon>Actinomycetes</taxon>
        <taxon>Kitasatosporales</taxon>
        <taxon>Streptomycetaceae</taxon>
        <taxon>Kitasatospora</taxon>
    </lineage>
</organism>
<dbReference type="Gene3D" id="1.10.260.40">
    <property type="entry name" value="lambda repressor-like DNA-binding domains"/>
    <property type="match status" value="1"/>
</dbReference>
<evidence type="ECO:0000313" key="4">
    <source>
        <dbReference type="Proteomes" id="UP001499987"/>
    </source>
</evidence>
<evidence type="ECO:0000256" key="1">
    <source>
        <dbReference type="SAM" id="MobiDB-lite"/>
    </source>
</evidence>
<feature type="domain" description="HTH cro/C1-type" evidence="2">
    <location>
        <begin position="1"/>
        <end position="47"/>
    </location>
</feature>
<gene>
    <name evidence="3" type="ORF">GCM10009663_27390</name>
</gene>
<keyword evidence="4" id="KW-1185">Reference proteome</keyword>
<dbReference type="SUPFAM" id="SSF47413">
    <property type="entry name" value="lambda repressor-like DNA-binding domains"/>
    <property type="match status" value="1"/>
</dbReference>
<feature type="region of interest" description="Disordered" evidence="1">
    <location>
        <begin position="113"/>
        <end position="140"/>
    </location>
</feature>
<dbReference type="InterPro" id="IPR001387">
    <property type="entry name" value="Cro/C1-type_HTH"/>
</dbReference>
<protein>
    <recommendedName>
        <fullName evidence="2">HTH cro/C1-type domain-containing protein</fullName>
    </recommendedName>
</protein>
<dbReference type="CDD" id="cd00093">
    <property type="entry name" value="HTH_XRE"/>
    <property type="match status" value="1"/>
</dbReference>
<proteinExistence type="predicted"/>
<dbReference type="InterPro" id="IPR010982">
    <property type="entry name" value="Lambda_DNA-bd_dom_sf"/>
</dbReference>
<dbReference type="Pfam" id="PF01381">
    <property type="entry name" value="HTH_3"/>
    <property type="match status" value="1"/>
</dbReference>
<dbReference type="Proteomes" id="UP001499987">
    <property type="component" value="Unassembled WGS sequence"/>
</dbReference>
<sequence>MSRAQLADAAGVDRSTLSRLERGLYPHRLSTQTIEALTRVLACGSQLFEAAGLPTRTAQDLTRDPALSRAFADGPAARRALRRLHLTDLAESAVAPALHSDGMAVDAQRLWASARKSRGQPPAPAPRTGPGRESGTASGSRFQIAHAAAHVLLGTACGWPYGTDPEWEATELAGLLLAPPRLLTSAVRAAFNSDVDPWDSDTGGLVASVAERLLIPGWLAAYRLGDFPDIHLHLLSDDEEPA</sequence>
<comment type="caution">
    <text evidence="3">The sequence shown here is derived from an EMBL/GenBank/DDBJ whole genome shotgun (WGS) entry which is preliminary data.</text>
</comment>
<dbReference type="PROSITE" id="PS50943">
    <property type="entry name" value="HTH_CROC1"/>
    <property type="match status" value="1"/>
</dbReference>
<dbReference type="EMBL" id="BAAALD010000021">
    <property type="protein sequence ID" value="GAA1082917.1"/>
    <property type="molecule type" value="Genomic_DNA"/>
</dbReference>
<name>A0ABN1THH9_9ACTN</name>